<evidence type="ECO:0000313" key="13">
    <source>
        <dbReference type="Proteomes" id="UP001432312"/>
    </source>
</evidence>
<dbReference type="SUPFAM" id="SSF52540">
    <property type="entry name" value="P-loop containing nucleoside triphosphate hydrolases"/>
    <property type="match status" value="1"/>
</dbReference>
<dbReference type="EMBL" id="CP108036">
    <property type="protein sequence ID" value="WUN79125.1"/>
    <property type="molecule type" value="Genomic_DNA"/>
</dbReference>
<evidence type="ECO:0000256" key="3">
    <source>
        <dbReference type="ARBA" id="ARBA00022741"/>
    </source>
</evidence>
<dbReference type="EC" id="3.6.5.4" evidence="9"/>
<keyword evidence="5 9" id="KW-0342">GTP-binding</keyword>
<keyword evidence="7 9" id="KW-0675">Receptor</keyword>
<dbReference type="InterPro" id="IPR042101">
    <property type="entry name" value="SRP54_N_sf"/>
</dbReference>
<dbReference type="InterPro" id="IPR004390">
    <property type="entry name" value="SR_rcpt_FtsY"/>
</dbReference>
<evidence type="ECO:0000256" key="1">
    <source>
        <dbReference type="ARBA" id="ARBA00022475"/>
    </source>
</evidence>
<dbReference type="InterPro" id="IPR027417">
    <property type="entry name" value="P-loop_NTPase"/>
</dbReference>
<dbReference type="Pfam" id="PF02881">
    <property type="entry name" value="SRP54_N"/>
    <property type="match status" value="1"/>
</dbReference>
<dbReference type="PROSITE" id="PS00300">
    <property type="entry name" value="SRP54"/>
    <property type="match status" value="1"/>
</dbReference>
<feature type="domain" description="SRP54-type proteins GTP-binding" evidence="11">
    <location>
        <begin position="375"/>
        <end position="388"/>
    </location>
</feature>
<dbReference type="InterPro" id="IPR036225">
    <property type="entry name" value="SRP/SRP_N"/>
</dbReference>
<proteinExistence type="inferred from homology"/>
<dbReference type="InterPro" id="IPR000897">
    <property type="entry name" value="SRP54_GTPase_dom"/>
</dbReference>
<dbReference type="SUPFAM" id="SSF47364">
    <property type="entry name" value="Domain of the SRP/SRP receptor G-proteins"/>
    <property type="match status" value="1"/>
</dbReference>
<sequence length="403" mass="42197">MDILILAVVIALVAVGAISGLVVSSRKKKQLPPPAPPSTPTITAPPAEPQVGEDAVETAEEPRRTIEEVGLPEAEAPVEAPAAEPEVPAAPEIEVPEPTAGRLVRLRARLARSQNSLGKGLLTLLSREHLDEDTWEEIEETLLVADVGVVPTQELVERLRSRVKVLGTRTPADLRALLKEELLTLVGTDFDRAVKTESGEDTPGVIMVVGVNGTGKTTTTGKLARVLVADGRSVVLGAADTFRAAAADQLQTWGDRVGARTVRGPEGGDPASIAYDAVKEGIAEGADVVLIDTAGRLHTKTGLMDELGKVKRVVEKHGPLDEILLVLDATTGQNGLTQARVFAEVVDITGIVLTKLDGTAKGGIVVAVQRELGVPVKLVGLGEGADDLAPFEPEAFVDALIGD</sequence>
<evidence type="ECO:0000256" key="9">
    <source>
        <dbReference type="HAMAP-Rule" id="MF_00920"/>
    </source>
</evidence>
<comment type="subunit">
    <text evidence="9">Part of the signal recognition particle protein translocation system, which is composed of SRP and FtsY.</text>
</comment>
<evidence type="ECO:0000256" key="10">
    <source>
        <dbReference type="SAM" id="MobiDB-lite"/>
    </source>
</evidence>
<dbReference type="PANTHER" id="PTHR43134">
    <property type="entry name" value="SIGNAL RECOGNITION PARTICLE RECEPTOR SUBUNIT ALPHA"/>
    <property type="match status" value="1"/>
</dbReference>
<feature type="binding site" evidence="9">
    <location>
        <begin position="292"/>
        <end position="296"/>
    </location>
    <ligand>
        <name>GTP</name>
        <dbReference type="ChEBI" id="CHEBI:37565"/>
    </ligand>
</feature>
<dbReference type="HAMAP" id="MF_00920">
    <property type="entry name" value="FtsY"/>
    <property type="match status" value="1"/>
</dbReference>
<organism evidence="12 13">
    <name type="scientific">Streptomyces erythrochromogenes</name>
    <dbReference type="NCBI Taxonomy" id="285574"/>
    <lineage>
        <taxon>Bacteria</taxon>
        <taxon>Bacillati</taxon>
        <taxon>Actinomycetota</taxon>
        <taxon>Actinomycetes</taxon>
        <taxon>Kitasatosporales</taxon>
        <taxon>Streptomycetaceae</taxon>
        <taxon>Streptomyces</taxon>
    </lineage>
</organism>
<comment type="function">
    <text evidence="9">Involved in targeting and insertion of nascent membrane proteins into the cytoplasmic membrane. Acts as a receptor for the complex formed by the signal recognition particle (SRP) and the ribosome-nascent chain (RNC).</text>
</comment>
<evidence type="ECO:0000256" key="8">
    <source>
        <dbReference type="ARBA" id="ARBA00048027"/>
    </source>
</evidence>
<evidence type="ECO:0000256" key="6">
    <source>
        <dbReference type="ARBA" id="ARBA00023136"/>
    </source>
</evidence>
<accession>A0ABZ1Q9R4</accession>
<feature type="binding site" evidence="9">
    <location>
        <begin position="354"/>
        <end position="357"/>
    </location>
    <ligand>
        <name>GTP</name>
        <dbReference type="ChEBI" id="CHEBI:37565"/>
    </ligand>
</feature>
<evidence type="ECO:0000313" key="12">
    <source>
        <dbReference type="EMBL" id="WUN79125.1"/>
    </source>
</evidence>
<dbReference type="Gene3D" id="1.20.120.140">
    <property type="entry name" value="Signal recognition particle SRP54, nucleotide-binding domain"/>
    <property type="match status" value="1"/>
</dbReference>
<evidence type="ECO:0000259" key="11">
    <source>
        <dbReference type="PROSITE" id="PS00300"/>
    </source>
</evidence>
<dbReference type="SMART" id="SM00963">
    <property type="entry name" value="SRP54_N"/>
    <property type="match status" value="1"/>
</dbReference>
<comment type="catalytic activity">
    <reaction evidence="8 9">
        <text>GTP + H2O = GDP + phosphate + H(+)</text>
        <dbReference type="Rhea" id="RHEA:19669"/>
        <dbReference type="ChEBI" id="CHEBI:15377"/>
        <dbReference type="ChEBI" id="CHEBI:15378"/>
        <dbReference type="ChEBI" id="CHEBI:37565"/>
        <dbReference type="ChEBI" id="CHEBI:43474"/>
        <dbReference type="ChEBI" id="CHEBI:58189"/>
        <dbReference type="EC" id="3.6.5.4"/>
    </reaction>
</comment>
<dbReference type="PANTHER" id="PTHR43134:SF1">
    <property type="entry name" value="SIGNAL RECOGNITION PARTICLE RECEPTOR SUBUNIT ALPHA"/>
    <property type="match status" value="1"/>
</dbReference>
<feature type="binding site" evidence="9">
    <location>
        <begin position="210"/>
        <end position="217"/>
    </location>
    <ligand>
        <name>GTP</name>
        <dbReference type="ChEBI" id="CHEBI:37565"/>
    </ligand>
</feature>
<keyword evidence="3 9" id="KW-0547">Nucleotide-binding</keyword>
<keyword evidence="6 9" id="KW-0472">Membrane</keyword>
<keyword evidence="13" id="KW-1185">Reference proteome</keyword>
<dbReference type="SMART" id="SM00382">
    <property type="entry name" value="AAA"/>
    <property type="match status" value="1"/>
</dbReference>
<evidence type="ECO:0000256" key="7">
    <source>
        <dbReference type="ARBA" id="ARBA00023170"/>
    </source>
</evidence>
<gene>
    <name evidence="9 12" type="primary">ftsY</name>
    <name evidence="12" type="ORF">OHA91_11775</name>
</gene>
<dbReference type="InterPro" id="IPR003593">
    <property type="entry name" value="AAA+_ATPase"/>
</dbReference>
<name>A0ABZ1Q9R4_9ACTN</name>
<dbReference type="NCBIfam" id="TIGR00064">
    <property type="entry name" value="ftsY"/>
    <property type="match status" value="1"/>
</dbReference>
<dbReference type="SMART" id="SM00962">
    <property type="entry name" value="SRP54"/>
    <property type="match status" value="1"/>
</dbReference>
<dbReference type="InterPro" id="IPR013822">
    <property type="entry name" value="Signal_recog_particl_SRP54_hlx"/>
</dbReference>
<comment type="subcellular location">
    <subcellularLocation>
        <location evidence="9">Cell membrane</location>
        <topology evidence="9">Peripheral membrane protein</topology>
        <orientation evidence="9">Cytoplasmic side</orientation>
    </subcellularLocation>
    <subcellularLocation>
        <location evidence="9">Cytoplasm</location>
    </subcellularLocation>
</comment>
<dbReference type="Pfam" id="PF00448">
    <property type="entry name" value="SRP54"/>
    <property type="match status" value="1"/>
</dbReference>
<evidence type="ECO:0000256" key="2">
    <source>
        <dbReference type="ARBA" id="ARBA00022490"/>
    </source>
</evidence>
<evidence type="ECO:0000256" key="5">
    <source>
        <dbReference type="ARBA" id="ARBA00023134"/>
    </source>
</evidence>
<keyword evidence="2 9" id="KW-0963">Cytoplasm</keyword>
<dbReference type="Proteomes" id="UP001432312">
    <property type="component" value="Chromosome"/>
</dbReference>
<evidence type="ECO:0000256" key="4">
    <source>
        <dbReference type="ARBA" id="ARBA00022801"/>
    </source>
</evidence>
<feature type="region of interest" description="Disordered" evidence="10">
    <location>
        <begin position="25"/>
        <end position="65"/>
    </location>
</feature>
<comment type="similarity">
    <text evidence="9">Belongs to the GTP-binding SRP family. FtsY subfamily.</text>
</comment>
<protein>
    <recommendedName>
        <fullName evidence="9">Signal recognition particle receptor FtsY</fullName>
        <shortName evidence="9">SRP receptor</shortName>
        <ecNumber evidence="9">3.6.5.4</ecNumber>
    </recommendedName>
</protein>
<reference evidence="12" key="1">
    <citation type="submission" date="2022-10" db="EMBL/GenBank/DDBJ databases">
        <title>The complete genomes of actinobacterial strains from the NBC collection.</title>
        <authorList>
            <person name="Joergensen T.S."/>
            <person name="Alvarez Arevalo M."/>
            <person name="Sterndorff E.B."/>
            <person name="Faurdal D."/>
            <person name="Vuksanovic O."/>
            <person name="Mourched A.-S."/>
            <person name="Charusanti P."/>
            <person name="Shaw S."/>
            <person name="Blin K."/>
            <person name="Weber T."/>
        </authorList>
    </citation>
    <scope>NUCLEOTIDE SEQUENCE</scope>
    <source>
        <strain evidence="12">NBC_00303</strain>
    </source>
</reference>
<dbReference type="RefSeq" id="WP_328739215.1">
    <property type="nucleotide sequence ID" value="NZ_CP108036.1"/>
</dbReference>
<dbReference type="GeneID" id="95496722"/>
<keyword evidence="4 9" id="KW-0378">Hydrolase</keyword>
<keyword evidence="1 9" id="KW-1003">Cell membrane</keyword>
<dbReference type="Gene3D" id="3.40.50.300">
    <property type="entry name" value="P-loop containing nucleotide triphosphate hydrolases"/>
    <property type="match status" value="1"/>
</dbReference>